<keyword evidence="3" id="KW-1185">Reference proteome</keyword>
<evidence type="ECO:0000313" key="3">
    <source>
        <dbReference type="Proteomes" id="UP000066284"/>
    </source>
</evidence>
<sequence>MLKRAILWSFVLVPMALGGLVVLLVGLALFVIHVTHDAEAFAGAMEPIRQLARDVYERHRSIWQAQSDCIVFDEDLFYKPRPGPCEFKNVEFSTVLTFDEMGFRQSGLSDEKMRRPTSGRVVVLGDSQAMGWGVQDHETFAAVLAHEYGFAVFNLAVSSYGTARELLRLQKEFSLQPGDVVVIQYHPNDLPENLAFLMNSGRLPHRSPSDLARLKHAPQDYGVLQVTASIFFILKGKLIHAVSGSSKSERDGRHAETFLAVVDRFSFLNKARVLVCEVNSFGLATSFADELERSADGRIGVLKPVWEPEDFYKLDPHLTPTGHRHVARVIAAAIVTN</sequence>
<dbReference type="SUPFAM" id="SSF52266">
    <property type="entry name" value="SGNH hydrolase"/>
    <property type="match status" value="1"/>
</dbReference>
<gene>
    <name evidence="2" type="ORF">NITINOP_2420</name>
</gene>
<evidence type="ECO:0000256" key="1">
    <source>
        <dbReference type="SAM" id="Phobius"/>
    </source>
</evidence>
<dbReference type="AlphaFoldDB" id="A0A0S4KVM1"/>
<dbReference type="KEGG" id="nio:NITINOP_2420"/>
<accession>A0A0S4KVM1</accession>
<evidence type="ECO:0000313" key="2">
    <source>
        <dbReference type="EMBL" id="CUQ67392.1"/>
    </source>
</evidence>
<keyword evidence="1" id="KW-0812">Transmembrane</keyword>
<reference evidence="3" key="1">
    <citation type="submission" date="2015-09" db="EMBL/GenBank/DDBJ databases">
        <authorList>
            <person name="Daims H."/>
        </authorList>
    </citation>
    <scope>NUCLEOTIDE SEQUENCE [LARGE SCALE GENOMIC DNA]</scope>
</reference>
<protein>
    <recommendedName>
        <fullName evidence="4">SGNH hydrolase-type esterase domain-containing protein</fullName>
    </recommendedName>
</protein>
<keyword evidence="1" id="KW-0472">Membrane</keyword>
<evidence type="ECO:0008006" key="4">
    <source>
        <dbReference type="Google" id="ProtNLM"/>
    </source>
</evidence>
<dbReference type="Gene3D" id="3.40.50.1110">
    <property type="entry name" value="SGNH hydrolase"/>
    <property type="match status" value="1"/>
</dbReference>
<name>A0A0S4KVM1_9BACT</name>
<keyword evidence="1" id="KW-1133">Transmembrane helix</keyword>
<organism evidence="2 3">
    <name type="scientific">Candidatus Nitrospira inopinata</name>
    <dbReference type="NCBI Taxonomy" id="1715989"/>
    <lineage>
        <taxon>Bacteria</taxon>
        <taxon>Pseudomonadati</taxon>
        <taxon>Nitrospirota</taxon>
        <taxon>Nitrospiria</taxon>
        <taxon>Nitrospirales</taxon>
        <taxon>Nitrospiraceae</taxon>
        <taxon>Nitrospira</taxon>
    </lineage>
</organism>
<dbReference type="EMBL" id="LN885086">
    <property type="protein sequence ID" value="CUQ67392.1"/>
    <property type="molecule type" value="Genomic_DNA"/>
</dbReference>
<dbReference type="STRING" id="1715989.NITINOP_2420"/>
<feature type="transmembrane region" description="Helical" evidence="1">
    <location>
        <begin position="7"/>
        <end position="32"/>
    </location>
</feature>
<dbReference type="GO" id="GO:0016788">
    <property type="term" value="F:hydrolase activity, acting on ester bonds"/>
    <property type="evidence" value="ECO:0007669"/>
    <property type="project" value="UniProtKB-ARBA"/>
</dbReference>
<dbReference type="InterPro" id="IPR036514">
    <property type="entry name" value="SGNH_hydro_sf"/>
</dbReference>
<dbReference type="CDD" id="cd00229">
    <property type="entry name" value="SGNH_hydrolase"/>
    <property type="match status" value="1"/>
</dbReference>
<dbReference type="Proteomes" id="UP000066284">
    <property type="component" value="Chromosome 1"/>
</dbReference>
<proteinExistence type="predicted"/>